<evidence type="ECO:0000256" key="1">
    <source>
        <dbReference type="SAM" id="MobiDB-lite"/>
    </source>
</evidence>
<feature type="region of interest" description="Disordered" evidence="1">
    <location>
        <begin position="69"/>
        <end position="302"/>
    </location>
</feature>
<feature type="compositionally biased region" description="Basic and acidic residues" evidence="1">
    <location>
        <begin position="190"/>
        <end position="202"/>
    </location>
</feature>
<sequence>MSGPTLTMSTAYPKDAFHRSHSSPTLPDLVNFDFPIAPARPNEELPRSASFHSLPTLGAQYKSEKDRVIAAEVPTENTRSQTLDVREGKQGGNRLTKEERPKLERVGRRKSLVARPKSWIQKVKGGSPERQNPSESSVTTPGDAPPVPAISKSIRDKDNKTKTVSESFATFARKSWISSSRSPSPSSRNPPRDVENDGKSAAENKMTGSPLTSSRSVNPPPKFEKVPPTVSTDSPTKPRPTTFQKIKQRPASVLMTFTNFNSTNSSTSSLPRSSLDNRSTPRTSMDRVPALPKNFSTDKLHINGEPTRRRDELWSAFRSLENDFSKFQSKSWSLKTNVVRSSLLPFLKNHVNHPSNKNLRPEDLDRRVTILNKWWTGLLEVLDGRQNQTVSGVDRPILLDACYMIMTRPEWRLSPSHFAPLAERSANQSPERRPLPRKKSSSASLSSSASQFMTESVYHNTRNLFIQNLLSQMAFVVDKMSLRHAPASLVTFCGKAAAYAFFFVPGIAEILVRIWKLHADVLKRVSDVLGMPRRVNKMELDDVNCAFPTHVQCLGWTSVKTMANLLRQAPTLPVMAAKIPWYGPWAARWCGRDSDLFYVFAKHYHVLVEEFMPEGLSLAEKARAPGFVLVQAQILTSLDATIHRQPAADPLPITFDDVLAGADASAAALPLPSNNSARLMAENRLIMLLRDFISDRPSDYDAARKTFAEAFGKMMQASALRTSLFNHNACFVLLDFLEEALIIYIRFHYAHTLDWDYIDWPFWLSVCKKMLESENSMSEIRLFAFLYGCWHLIAHDDKRKEIMCLDWLLAEETFDQFFNHWCPMVRAYYMRLICWRFCRDDGEASDLDTKIFSTVSIRIKSNWAHYIFLKQSAEKARLLPPSTAPCHPAPGRRLLIIRNDSQIPTASMFLGFDGIVNSASSQGLSGLMPKSSKRPSLPPPALAKSDQAENNLKLGTDSPSAPNKKRWTFMGKMLPANFTSTPDPSPASEPRLGSPTKTLEEARLQTAIARSRPPLHAKSSSTDSETPPATSTHRVFSFKFSLEWTQHFEKPTPTPSSSLSNRTGGPSPNTCNTNERRIAPPRLPAPAQAWIGARVPGMSQEIAPRDPKLDGGKVREARAKYAGRALAEWALVVGECNNFVERRRGEGVPGLKWVEVPTLGVEGFRRFG</sequence>
<feature type="region of interest" description="Disordered" evidence="1">
    <location>
        <begin position="1048"/>
        <end position="1080"/>
    </location>
</feature>
<feature type="compositionally biased region" description="Polar residues" evidence="1">
    <location>
        <begin position="270"/>
        <end position="283"/>
    </location>
</feature>
<feature type="compositionally biased region" description="Polar residues" evidence="1">
    <location>
        <begin position="206"/>
        <end position="217"/>
    </location>
</feature>
<evidence type="ECO:0000313" key="3">
    <source>
        <dbReference type="Proteomes" id="UP000664132"/>
    </source>
</evidence>
<feature type="compositionally biased region" description="Polar residues" evidence="1">
    <location>
        <begin position="1018"/>
        <end position="1032"/>
    </location>
</feature>
<dbReference type="AlphaFoldDB" id="A0A8H7TBI5"/>
<comment type="caution">
    <text evidence="2">The sequence shown here is derived from an EMBL/GenBank/DDBJ whole genome shotgun (WGS) entry which is preliminary data.</text>
</comment>
<feature type="region of interest" description="Disordered" evidence="1">
    <location>
        <begin position="923"/>
        <end position="996"/>
    </location>
</feature>
<feature type="compositionally biased region" description="Polar residues" evidence="1">
    <location>
        <begin position="1"/>
        <end position="10"/>
    </location>
</feature>
<dbReference type="PANTHER" id="PTHR37988:SF1">
    <property type="entry name" value="UPF0592 MEMBRANE PROTEIN C7D4.03C"/>
    <property type="match status" value="1"/>
</dbReference>
<dbReference type="EMBL" id="JAFJYH010000125">
    <property type="protein sequence ID" value="KAG4418560.1"/>
    <property type="molecule type" value="Genomic_DNA"/>
</dbReference>
<feature type="compositionally biased region" description="Polar residues" evidence="1">
    <location>
        <begin position="229"/>
        <end position="245"/>
    </location>
</feature>
<dbReference type="OrthoDB" id="296767at2759"/>
<gene>
    <name evidence="2" type="ORF">IFR04_008271</name>
</gene>
<feature type="compositionally biased region" description="Low complexity" evidence="1">
    <location>
        <begin position="178"/>
        <end position="189"/>
    </location>
</feature>
<feature type="compositionally biased region" description="Polar residues" evidence="1">
    <location>
        <begin position="129"/>
        <end position="140"/>
    </location>
</feature>
<feature type="region of interest" description="Disordered" evidence="1">
    <location>
        <begin position="422"/>
        <end position="446"/>
    </location>
</feature>
<organism evidence="2 3">
    <name type="scientific">Cadophora malorum</name>
    <dbReference type="NCBI Taxonomy" id="108018"/>
    <lineage>
        <taxon>Eukaryota</taxon>
        <taxon>Fungi</taxon>
        <taxon>Dikarya</taxon>
        <taxon>Ascomycota</taxon>
        <taxon>Pezizomycotina</taxon>
        <taxon>Leotiomycetes</taxon>
        <taxon>Helotiales</taxon>
        <taxon>Ploettnerulaceae</taxon>
        <taxon>Cadophora</taxon>
    </lineage>
</organism>
<dbReference type="InterPro" id="IPR013887">
    <property type="entry name" value="UPF0592"/>
</dbReference>
<keyword evidence="3" id="KW-1185">Reference proteome</keyword>
<evidence type="ECO:0008006" key="4">
    <source>
        <dbReference type="Google" id="ProtNLM"/>
    </source>
</evidence>
<feature type="region of interest" description="Disordered" evidence="1">
    <location>
        <begin position="1"/>
        <end position="25"/>
    </location>
</feature>
<protein>
    <recommendedName>
        <fullName evidence="4">DUF1765-domain-containing protein</fullName>
    </recommendedName>
</protein>
<dbReference type="Proteomes" id="UP000664132">
    <property type="component" value="Unassembled WGS sequence"/>
</dbReference>
<feature type="compositionally biased region" description="Polar residues" evidence="1">
    <location>
        <begin position="1055"/>
        <end position="1073"/>
    </location>
</feature>
<dbReference type="Pfam" id="PF08578">
    <property type="entry name" value="DUF1765"/>
    <property type="match status" value="1"/>
</dbReference>
<dbReference type="PANTHER" id="PTHR37988">
    <property type="entry name" value="UPF0592 MEMBRANE PROTEIN C7D4.03C"/>
    <property type="match status" value="1"/>
</dbReference>
<accession>A0A8H7TBI5</accession>
<proteinExistence type="predicted"/>
<evidence type="ECO:0000313" key="2">
    <source>
        <dbReference type="EMBL" id="KAG4418560.1"/>
    </source>
</evidence>
<feature type="compositionally biased region" description="Low complexity" evidence="1">
    <location>
        <begin position="256"/>
        <end position="269"/>
    </location>
</feature>
<name>A0A8H7TBI5_9HELO</name>
<feature type="compositionally biased region" description="Basic and acidic residues" evidence="1">
    <location>
        <begin position="153"/>
        <end position="163"/>
    </location>
</feature>
<feature type="region of interest" description="Disordered" evidence="1">
    <location>
        <begin position="1008"/>
        <end position="1032"/>
    </location>
</feature>
<feature type="compositionally biased region" description="Basic and acidic residues" evidence="1">
    <location>
        <begin position="84"/>
        <end position="106"/>
    </location>
</feature>
<reference evidence="2" key="1">
    <citation type="submission" date="2021-02" db="EMBL/GenBank/DDBJ databases">
        <title>Genome sequence Cadophora malorum strain M34.</title>
        <authorList>
            <person name="Stefanovic E."/>
            <person name="Vu D."/>
            <person name="Scully C."/>
            <person name="Dijksterhuis J."/>
            <person name="Roader J."/>
            <person name="Houbraken J."/>
        </authorList>
    </citation>
    <scope>NUCLEOTIDE SEQUENCE</scope>
    <source>
        <strain evidence="2">M34</strain>
    </source>
</reference>